<name>A0ABN3UHL3_9ACTN</name>
<feature type="signal peptide" evidence="1">
    <location>
        <begin position="1"/>
        <end position="18"/>
    </location>
</feature>
<protein>
    <recommendedName>
        <fullName evidence="4">Lipoprotein</fullName>
    </recommendedName>
</protein>
<feature type="chain" id="PRO_5045752272" description="Lipoprotein" evidence="1">
    <location>
        <begin position="19"/>
        <end position="180"/>
    </location>
</feature>
<keyword evidence="3" id="KW-1185">Reference proteome</keyword>
<evidence type="ECO:0008006" key="4">
    <source>
        <dbReference type="Google" id="ProtNLM"/>
    </source>
</evidence>
<comment type="caution">
    <text evidence="2">The sequence shown here is derived from an EMBL/GenBank/DDBJ whole genome shotgun (WGS) entry which is preliminary data.</text>
</comment>
<dbReference type="EMBL" id="BAAATZ010000024">
    <property type="protein sequence ID" value="GAA2732919.1"/>
    <property type="molecule type" value="Genomic_DNA"/>
</dbReference>
<dbReference type="PROSITE" id="PS51257">
    <property type="entry name" value="PROKAR_LIPOPROTEIN"/>
    <property type="match status" value="1"/>
</dbReference>
<keyword evidence="1" id="KW-0732">Signal</keyword>
<proteinExistence type="predicted"/>
<reference evidence="2 3" key="1">
    <citation type="journal article" date="2019" name="Int. J. Syst. Evol. Microbiol.">
        <title>The Global Catalogue of Microorganisms (GCM) 10K type strain sequencing project: providing services to taxonomists for standard genome sequencing and annotation.</title>
        <authorList>
            <consortium name="The Broad Institute Genomics Platform"/>
            <consortium name="The Broad Institute Genome Sequencing Center for Infectious Disease"/>
            <person name="Wu L."/>
            <person name="Ma J."/>
        </authorList>
    </citation>
    <scope>NUCLEOTIDE SEQUENCE [LARGE SCALE GENOMIC DNA]</scope>
    <source>
        <strain evidence="2 3">JCM 8201</strain>
    </source>
</reference>
<evidence type="ECO:0000313" key="2">
    <source>
        <dbReference type="EMBL" id="GAA2732919.1"/>
    </source>
</evidence>
<sequence>MKRTGLAAGFLLALSLMAGCGGGHAGKEMVKELRDPDAETRAKMVRFAQCMRDAGHDFPDPGPNGFDFRRFADADDGFKNSAKECHEKHPFVDLGDVQRPLNELRPVGGLDPDDEATAGARLVGPYSSLDEVHALRAWAARPGEQDFRDALAGRLADGIVEFKAAWVDRQALRLRFLLGE</sequence>
<evidence type="ECO:0000313" key="3">
    <source>
        <dbReference type="Proteomes" id="UP001501842"/>
    </source>
</evidence>
<gene>
    <name evidence="2" type="ORF">GCM10010439_51700</name>
</gene>
<evidence type="ECO:0000256" key="1">
    <source>
        <dbReference type="SAM" id="SignalP"/>
    </source>
</evidence>
<accession>A0ABN3UHL3</accession>
<dbReference type="Proteomes" id="UP001501842">
    <property type="component" value="Unassembled WGS sequence"/>
</dbReference>
<organism evidence="2 3">
    <name type="scientific">Actinocorallia aurantiaca</name>
    <dbReference type="NCBI Taxonomy" id="46204"/>
    <lineage>
        <taxon>Bacteria</taxon>
        <taxon>Bacillati</taxon>
        <taxon>Actinomycetota</taxon>
        <taxon>Actinomycetes</taxon>
        <taxon>Streptosporangiales</taxon>
        <taxon>Thermomonosporaceae</taxon>
        <taxon>Actinocorallia</taxon>
    </lineage>
</organism>